<organism evidence="1 2">
    <name type="scientific">Luteolibacter luteus</name>
    <dbReference type="NCBI Taxonomy" id="2728835"/>
    <lineage>
        <taxon>Bacteria</taxon>
        <taxon>Pseudomonadati</taxon>
        <taxon>Verrucomicrobiota</taxon>
        <taxon>Verrucomicrobiia</taxon>
        <taxon>Verrucomicrobiales</taxon>
        <taxon>Verrucomicrobiaceae</taxon>
        <taxon>Luteolibacter</taxon>
    </lineage>
</organism>
<dbReference type="Proteomes" id="UP000501812">
    <property type="component" value="Chromosome"/>
</dbReference>
<proteinExistence type="predicted"/>
<name>A0A858RQA4_9BACT</name>
<keyword evidence="2" id="KW-1185">Reference proteome</keyword>
<dbReference type="KEGG" id="luo:HHL09_24535"/>
<gene>
    <name evidence="1" type="ORF">HHL09_24535</name>
</gene>
<protein>
    <submittedName>
        <fullName evidence="1">Uncharacterized protein</fullName>
    </submittedName>
</protein>
<dbReference type="EMBL" id="CP051774">
    <property type="protein sequence ID" value="QJE98811.1"/>
    <property type="molecule type" value="Genomic_DNA"/>
</dbReference>
<dbReference type="AlphaFoldDB" id="A0A858RQA4"/>
<reference evidence="1 2" key="1">
    <citation type="submission" date="2020-04" db="EMBL/GenBank/DDBJ databases">
        <title>Luteolibacter sp. G-1-1-1 isolated from soil.</title>
        <authorList>
            <person name="Dahal R.H."/>
        </authorList>
    </citation>
    <scope>NUCLEOTIDE SEQUENCE [LARGE SCALE GENOMIC DNA]</scope>
    <source>
        <strain evidence="1 2">G-1-1-1</strain>
    </source>
</reference>
<sequence length="89" mass="9481">MKPSLLLFAIASRRSTACLGLRHRGGNFALDRTSRWLRALLSAVFLLTAGLSPCVLLEDDEAADVVLCIVGPVAGWLLADTAPLHPDAI</sequence>
<evidence type="ECO:0000313" key="1">
    <source>
        <dbReference type="EMBL" id="QJE98811.1"/>
    </source>
</evidence>
<dbReference type="RefSeq" id="WP_169457298.1">
    <property type="nucleotide sequence ID" value="NZ_CP051774.1"/>
</dbReference>
<accession>A0A858RQA4</accession>
<evidence type="ECO:0000313" key="2">
    <source>
        <dbReference type="Proteomes" id="UP000501812"/>
    </source>
</evidence>